<evidence type="ECO:0000313" key="2">
    <source>
        <dbReference type="EMBL" id="GAA4399800.1"/>
    </source>
</evidence>
<keyword evidence="1" id="KW-0472">Membrane</keyword>
<reference evidence="3" key="1">
    <citation type="journal article" date="2019" name="Int. J. Syst. Evol. Microbiol.">
        <title>The Global Catalogue of Microorganisms (GCM) 10K type strain sequencing project: providing services to taxonomists for standard genome sequencing and annotation.</title>
        <authorList>
            <consortium name="The Broad Institute Genomics Platform"/>
            <consortium name="The Broad Institute Genome Sequencing Center for Infectious Disease"/>
            <person name="Wu L."/>
            <person name="Ma J."/>
        </authorList>
    </citation>
    <scope>NUCLEOTIDE SEQUENCE [LARGE SCALE GENOMIC DNA]</scope>
    <source>
        <strain evidence="3">JCM 17738</strain>
    </source>
</reference>
<evidence type="ECO:0000313" key="3">
    <source>
        <dbReference type="Proteomes" id="UP001500390"/>
    </source>
</evidence>
<comment type="caution">
    <text evidence="2">The sequence shown here is derived from an EMBL/GenBank/DDBJ whole genome shotgun (WGS) entry which is preliminary data.</text>
</comment>
<keyword evidence="1" id="KW-0812">Transmembrane</keyword>
<feature type="transmembrane region" description="Helical" evidence="1">
    <location>
        <begin position="51"/>
        <end position="73"/>
    </location>
</feature>
<name>A0ABP8K2S4_9MICO</name>
<organism evidence="2 3">
    <name type="scientific">Ornithinibacter aureus</name>
    <dbReference type="NCBI Taxonomy" id="622664"/>
    <lineage>
        <taxon>Bacteria</taxon>
        <taxon>Bacillati</taxon>
        <taxon>Actinomycetota</taxon>
        <taxon>Actinomycetes</taxon>
        <taxon>Micrococcales</taxon>
        <taxon>Intrasporangiaceae</taxon>
        <taxon>Ornithinibacter</taxon>
    </lineage>
</organism>
<sequence>MSPTRRSALAAGLLYLATIVSSIPALALIQPILTQPDYVLGDGPANRVVFGIVLDLVNVAAAIGTAVALYPIIRRRHQTLAIGFVASRLLEGATLGIGALALVAVVTLRRDPGTASDETLVAASQSLVSLRDATFLLAPGLLASVNAALLGTALYRARLVPRGIPLLGLIGAPLLFASTLATLVGVFEQLSPWSVVATLPIFLWELSLGLHLTLRGVTELDHDDSAPAPRPDRTPADAH</sequence>
<feature type="transmembrane region" description="Helical" evidence="1">
    <location>
        <begin position="85"/>
        <end position="108"/>
    </location>
</feature>
<feature type="transmembrane region" description="Helical" evidence="1">
    <location>
        <begin position="166"/>
        <end position="187"/>
    </location>
</feature>
<evidence type="ECO:0000256" key="1">
    <source>
        <dbReference type="SAM" id="Phobius"/>
    </source>
</evidence>
<dbReference type="RefSeq" id="WP_159898670.1">
    <property type="nucleotide sequence ID" value="NZ_BAABFX010000037.1"/>
</dbReference>
<gene>
    <name evidence="2" type="ORF">GCM10023153_26350</name>
</gene>
<dbReference type="Pfam" id="PF14329">
    <property type="entry name" value="DUF4386"/>
    <property type="match status" value="1"/>
</dbReference>
<dbReference type="InterPro" id="IPR025495">
    <property type="entry name" value="DUF4386"/>
</dbReference>
<keyword evidence="1" id="KW-1133">Transmembrane helix</keyword>
<dbReference type="EMBL" id="BAABFX010000037">
    <property type="protein sequence ID" value="GAA4399800.1"/>
    <property type="molecule type" value="Genomic_DNA"/>
</dbReference>
<feature type="transmembrane region" description="Helical" evidence="1">
    <location>
        <begin position="133"/>
        <end position="154"/>
    </location>
</feature>
<proteinExistence type="predicted"/>
<feature type="transmembrane region" description="Helical" evidence="1">
    <location>
        <begin position="193"/>
        <end position="214"/>
    </location>
</feature>
<accession>A0ABP8K2S4</accession>
<evidence type="ECO:0008006" key="4">
    <source>
        <dbReference type="Google" id="ProtNLM"/>
    </source>
</evidence>
<keyword evidence="3" id="KW-1185">Reference proteome</keyword>
<dbReference type="Proteomes" id="UP001500390">
    <property type="component" value="Unassembled WGS sequence"/>
</dbReference>
<protein>
    <recommendedName>
        <fullName evidence="4">DUF4386 domain-containing protein</fullName>
    </recommendedName>
</protein>